<evidence type="ECO:0008006" key="3">
    <source>
        <dbReference type="Google" id="ProtNLM"/>
    </source>
</evidence>
<sequence>MNTWKKMLLITGSILALAGCSEKETAARKGLSESDESLITIITQAKPFSVYQLQNVGKKEAEQAVTEKLNLKIPDFLEAIEALTIQHLEADEGLILDAAFYSVSSQEREATYSTAVVMKNEEGLYPIYSNSQIDYAYNAEKGTVYMDIYKLEVINSGATEKYNGGDLQEYIMKLGEQAGISEEDIAGEVELLMAKSEEELKNQYIVLYDTFEKAKEKGVLGKRLRIAYGEKGIPVKIQLYLKDYYS</sequence>
<proteinExistence type="predicted"/>
<protein>
    <recommendedName>
        <fullName evidence="3">Lipoprotein</fullName>
    </recommendedName>
</protein>
<dbReference type="RefSeq" id="WP_209557314.1">
    <property type="nucleotide sequence ID" value="NZ_JAEDXU010000004.1"/>
</dbReference>
<dbReference type="EMBL" id="JAEDXU010000004">
    <property type="protein sequence ID" value="MBP1046496.1"/>
    <property type="molecule type" value="Genomic_DNA"/>
</dbReference>
<keyword evidence="2" id="KW-1185">Reference proteome</keyword>
<comment type="caution">
    <text evidence="1">The sequence shown here is derived from an EMBL/GenBank/DDBJ whole genome shotgun (WGS) entry which is preliminary data.</text>
</comment>
<gene>
    <name evidence="1" type="ORF">I6N96_09380</name>
</gene>
<accession>A0ABS4CK51</accession>
<reference evidence="1 2" key="1">
    <citation type="submission" date="2020-12" db="EMBL/GenBank/DDBJ databases">
        <title>Vagococcus allomyrinae sp. nov. and Enterococcus lavae sp. nov., isolated from the larvae of Allomyrina dichotoma.</title>
        <authorList>
            <person name="Lee S.D."/>
        </authorList>
    </citation>
    <scope>NUCLEOTIDE SEQUENCE [LARGE SCALE GENOMIC DNA]</scope>
    <source>
        <strain evidence="1 2">BWM-S5</strain>
    </source>
</reference>
<name>A0ABS4CK51_9ENTE</name>
<evidence type="ECO:0000313" key="2">
    <source>
        <dbReference type="Proteomes" id="UP000673375"/>
    </source>
</evidence>
<organism evidence="1 2">
    <name type="scientific">Enterococcus larvae</name>
    <dbReference type="NCBI Taxonomy" id="2794352"/>
    <lineage>
        <taxon>Bacteria</taxon>
        <taxon>Bacillati</taxon>
        <taxon>Bacillota</taxon>
        <taxon>Bacilli</taxon>
        <taxon>Lactobacillales</taxon>
        <taxon>Enterococcaceae</taxon>
        <taxon>Enterococcus</taxon>
    </lineage>
</organism>
<dbReference type="Proteomes" id="UP000673375">
    <property type="component" value="Unassembled WGS sequence"/>
</dbReference>
<evidence type="ECO:0000313" key="1">
    <source>
        <dbReference type="EMBL" id="MBP1046496.1"/>
    </source>
</evidence>
<dbReference type="PROSITE" id="PS51257">
    <property type="entry name" value="PROKAR_LIPOPROTEIN"/>
    <property type="match status" value="1"/>
</dbReference>